<sequence>MARYDHLPVYKVSYELLILIFQITKDFSREYKYTIGQELKKEATLMITNIYRANSRIDKKELIQKAGENIEVIRLYFRLLKDLEQIGVKKLILANERIESISKQLGAWARAFS</sequence>
<dbReference type="SUPFAM" id="SSF158446">
    <property type="entry name" value="IVS-encoded protein-like"/>
    <property type="match status" value="1"/>
</dbReference>
<evidence type="ECO:0000313" key="2">
    <source>
        <dbReference type="EMBL" id="OGF41575.1"/>
    </source>
</evidence>
<proteinExistence type="predicted"/>
<dbReference type="InterPro" id="IPR055360">
    <property type="entry name" value="bAvd"/>
</dbReference>
<reference evidence="2 3" key="1">
    <citation type="journal article" date="2016" name="Nat. Commun.">
        <title>Thousands of microbial genomes shed light on interconnected biogeochemical processes in an aquifer system.</title>
        <authorList>
            <person name="Anantharaman K."/>
            <person name="Brown C.T."/>
            <person name="Hug L.A."/>
            <person name="Sharon I."/>
            <person name="Castelle C.J."/>
            <person name="Probst A.J."/>
            <person name="Thomas B.C."/>
            <person name="Singh A."/>
            <person name="Wilkins M.J."/>
            <person name="Karaoz U."/>
            <person name="Brodie E.L."/>
            <person name="Williams K.H."/>
            <person name="Hubbard S.S."/>
            <person name="Banfield J.F."/>
        </authorList>
    </citation>
    <scope>NUCLEOTIDE SEQUENCE [LARGE SCALE GENOMIC DNA]</scope>
</reference>
<feature type="domain" description="bAvd-like" evidence="1">
    <location>
        <begin position="15"/>
        <end position="111"/>
    </location>
</feature>
<name>A0A1F5TRI7_9BACT</name>
<comment type="caution">
    <text evidence="2">The sequence shown here is derived from an EMBL/GenBank/DDBJ whole genome shotgun (WGS) entry which is preliminary data.</text>
</comment>
<dbReference type="InterPro" id="IPR036583">
    <property type="entry name" value="23S_rRNA_IVS_sf"/>
</dbReference>
<protein>
    <recommendedName>
        <fullName evidence="1">bAvd-like domain-containing protein</fullName>
    </recommendedName>
</protein>
<dbReference type="AlphaFoldDB" id="A0A1F5TRI7"/>
<accession>A0A1F5TRI7</accession>
<evidence type="ECO:0000259" key="1">
    <source>
        <dbReference type="Pfam" id="PF22296"/>
    </source>
</evidence>
<dbReference type="Pfam" id="PF22296">
    <property type="entry name" value="bAvd"/>
    <property type="match status" value="1"/>
</dbReference>
<dbReference type="Gene3D" id="1.20.1440.60">
    <property type="entry name" value="23S rRNA-intervening sequence"/>
    <property type="match status" value="1"/>
</dbReference>
<dbReference type="Proteomes" id="UP000177579">
    <property type="component" value="Unassembled WGS sequence"/>
</dbReference>
<dbReference type="CDD" id="cd16376">
    <property type="entry name" value="Avd_like"/>
    <property type="match status" value="1"/>
</dbReference>
<dbReference type="EMBL" id="MFGO01000008">
    <property type="protein sequence ID" value="OGF41575.1"/>
    <property type="molecule type" value="Genomic_DNA"/>
</dbReference>
<organism evidence="2 3">
    <name type="scientific">Candidatus Falkowbacteria bacterium RIFOXYD2_FULL_34_120</name>
    <dbReference type="NCBI Taxonomy" id="1798007"/>
    <lineage>
        <taxon>Bacteria</taxon>
        <taxon>Candidatus Falkowiibacteriota</taxon>
    </lineage>
</organism>
<evidence type="ECO:0000313" key="3">
    <source>
        <dbReference type="Proteomes" id="UP000177579"/>
    </source>
</evidence>
<gene>
    <name evidence="2" type="ORF">A2531_02715</name>
</gene>